<dbReference type="OrthoDB" id="2143914at2759"/>
<dbReference type="eggNOG" id="KOG0048">
    <property type="taxonomic scope" value="Eukaryota"/>
</dbReference>
<protein>
    <submittedName>
        <fullName evidence="8">Myb protein, putative</fullName>
        <ecNumber evidence="8">3.1.1.3</ecNumber>
    </submittedName>
</protein>
<keyword evidence="4" id="KW-0539">Nucleus</keyword>
<feature type="domain" description="HTH myb-type" evidence="7">
    <location>
        <begin position="269"/>
        <end position="308"/>
    </location>
</feature>
<evidence type="ECO:0000313" key="8">
    <source>
        <dbReference type="EMBL" id="EGR34704.1"/>
    </source>
</evidence>
<feature type="region of interest" description="Disordered" evidence="5">
    <location>
        <begin position="36"/>
        <end position="74"/>
    </location>
</feature>
<evidence type="ECO:0000259" key="7">
    <source>
        <dbReference type="PROSITE" id="PS51294"/>
    </source>
</evidence>
<feature type="domain" description="Myb-like" evidence="6">
    <location>
        <begin position="213"/>
        <end position="264"/>
    </location>
</feature>
<dbReference type="GO" id="GO:0042796">
    <property type="term" value="P:snRNA transcription by RNA polymerase III"/>
    <property type="evidence" value="ECO:0007669"/>
    <property type="project" value="TreeGrafter"/>
</dbReference>
<organism evidence="8 9">
    <name type="scientific">Ichthyophthirius multifiliis</name>
    <name type="common">White spot disease agent</name>
    <name type="synonym">Ich</name>
    <dbReference type="NCBI Taxonomy" id="5932"/>
    <lineage>
        <taxon>Eukaryota</taxon>
        <taxon>Sar</taxon>
        <taxon>Alveolata</taxon>
        <taxon>Ciliophora</taxon>
        <taxon>Intramacronucleata</taxon>
        <taxon>Oligohymenophorea</taxon>
        <taxon>Hymenostomatida</taxon>
        <taxon>Ophryoglenina</taxon>
        <taxon>Ichthyophthirius</taxon>
    </lineage>
</organism>
<evidence type="ECO:0000256" key="4">
    <source>
        <dbReference type="ARBA" id="ARBA00023242"/>
    </source>
</evidence>
<dbReference type="EMBL" id="GL983053">
    <property type="protein sequence ID" value="EGR34704.1"/>
    <property type="molecule type" value="Genomic_DNA"/>
</dbReference>
<keyword evidence="3" id="KW-0804">Transcription</keyword>
<dbReference type="Pfam" id="PF13921">
    <property type="entry name" value="Myb_DNA-bind_6"/>
    <property type="match status" value="1"/>
</dbReference>
<feature type="compositionally biased region" description="Polar residues" evidence="5">
    <location>
        <begin position="40"/>
        <end position="63"/>
    </location>
</feature>
<dbReference type="InterPro" id="IPR051575">
    <property type="entry name" value="Myb-like_DNA-bd"/>
</dbReference>
<dbReference type="GeneID" id="14910905"/>
<dbReference type="SMART" id="SM00717">
    <property type="entry name" value="SANT"/>
    <property type="match status" value="2"/>
</dbReference>
<dbReference type="PANTHER" id="PTHR46621">
    <property type="entry name" value="SNRNA-ACTIVATING PROTEIN COMPLEX SUBUNIT 4"/>
    <property type="match status" value="1"/>
</dbReference>
<dbReference type="InterPro" id="IPR001005">
    <property type="entry name" value="SANT/Myb"/>
</dbReference>
<keyword evidence="8" id="KW-0378">Hydrolase</keyword>
<dbReference type="GO" id="GO:0001006">
    <property type="term" value="F:RNA polymerase III type 3 promoter sequence-specific DNA binding"/>
    <property type="evidence" value="ECO:0007669"/>
    <property type="project" value="TreeGrafter"/>
</dbReference>
<sequence length="369" mass="43572">QKINSKQQEKTETNVQIKQKKQKEFKIKKMQIKPKIEEIPTNNNDYTQIYQEKQYQNHAQYQSQNKPQPKKQQKNNILTPQLDPTQLAQLLSQIQNPKSDLLNIKNTIQNNIIYQSLLQALVQQNFDLSGQTKMKKQDQKENKNEYFDDEDDENDEDDEDDEFSSEEIEEQQQKDESEISSIQSNNLQKSKSIQEIDQNKINNKIQFKYSSTEKNCAKRWWTPEEDNLLKQLVNQLGAKNWKKIASYFLERSNVQCLHRWQKVLNPSLVKGPWTKEEDEIVTKLVMQQGPKNWSAIAKHLPGRIGNNVEKDGIIILIQILKDRWTEEEDQKLQKHIKNLVINGHLLLNIYPEELIMRQKIIGILLLKEN</sequence>
<dbReference type="InterPro" id="IPR017930">
    <property type="entry name" value="Myb_dom"/>
</dbReference>
<dbReference type="InParanoid" id="G0QJ95"/>
<keyword evidence="2" id="KW-0238">DNA-binding</keyword>
<keyword evidence="9" id="KW-1185">Reference proteome</keyword>
<feature type="domain" description="HTH myb-type" evidence="7">
    <location>
        <begin position="213"/>
        <end position="268"/>
    </location>
</feature>
<feature type="domain" description="Myb-like" evidence="6">
    <location>
        <begin position="265"/>
        <end position="309"/>
    </location>
</feature>
<evidence type="ECO:0000313" key="9">
    <source>
        <dbReference type="Proteomes" id="UP000008983"/>
    </source>
</evidence>
<dbReference type="PROSITE" id="PS50090">
    <property type="entry name" value="MYB_LIKE"/>
    <property type="match status" value="2"/>
</dbReference>
<dbReference type="GO" id="GO:0042795">
    <property type="term" value="P:snRNA transcription by RNA polymerase II"/>
    <property type="evidence" value="ECO:0007669"/>
    <property type="project" value="TreeGrafter"/>
</dbReference>
<accession>G0QJ95</accession>
<feature type="compositionally biased region" description="Basic and acidic residues" evidence="5">
    <location>
        <begin position="135"/>
        <end position="146"/>
    </location>
</feature>
<dbReference type="AlphaFoldDB" id="G0QJ95"/>
<dbReference type="Proteomes" id="UP000008983">
    <property type="component" value="Unassembled WGS sequence"/>
</dbReference>
<dbReference type="OMA" id="HNIDNAD"/>
<dbReference type="GO" id="GO:0019185">
    <property type="term" value="C:snRNA-activating protein complex"/>
    <property type="evidence" value="ECO:0007669"/>
    <property type="project" value="TreeGrafter"/>
</dbReference>
<reference evidence="8 9" key="1">
    <citation type="submission" date="2011-07" db="EMBL/GenBank/DDBJ databases">
        <authorList>
            <person name="Coyne R."/>
            <person name="Brami D."/>
            <person name="Johnson J."/>
            <person name="Hostetler J."/>
            <person name="Hannick L."/>
            <person name="Clark T."/>
            <person name="Cassidy-Hanley D."/>
            <person name="Inman J."/>
        </authorList>
    </citation>
    <scope>NUCLEOTIDE SEQUENCE [LARGE SCALE GENOMIC DNA]</scope>
    <source>
        <strain evidence="8 9">G5</strain>
    </source>
</reference>
<dbReference type="GO" id="GO:0000978">
    <property type="term" value="F:RNA polymerase II cis-regulatory region sequence-specific DNA binding"/>
    <property type="evidence" value="ECO:0007669"/>
    <property type="project" value="TreeGrafter"/>
</dbReference>
<dbReference type="InterPro" id="IPR009057">
    <property type="entry name" value="Homeodomain-like_sf"/>
</dbReference>
<dbReference type="RefSeq" id="XP_004040008.1">
    <property type="nucleotide sequence ID" value="XM_004039960.1"/>
</dbReference>
<dbReference type="STRING" id="857967.G0QJ95"/>
<evidence type="ECO:0000256" key="1">
    <source>
        <dbReference type="ARBA" id="ARBA00023015"/>
    </source>
</evidence>
<evidence type="ECO:0000256" key="3">
    <source>
        <dbReference type="ARBA" id="ARBA00023163"/>
    </source>
</evidence>
<feature type="region of interest" description="Disordered" evidence="5">
    <location>
        <begin position="131"/>
        <end position="191"/>
    </location>
</feature>
<dbReference type="PROSITE" id="PS51294">
    <property type="entry name" value="HTH_MYB"/>
    <property type="match status" value="2"/>
</dbReference>
<dbReference type="Gene3D" id="1.10.10.60">
    <property type="entry name" value="Homeodomain-like"/>
    <property type="match status" value="2"/>
</dbReference>
<name>G0QJ95_ICHMU</name>
<evidence type="ECO:0000259" key="6">
    <source>
        <dbReference type="PROSITE" id="PS50090"/>
    </source>
</evidence>
<dbReference type="SUPFAM" id="SSF46689">
    <property type="entry name" value="Homeodomain-like"/>
    <property type="match status" value="1"/>
</dbReference>
<feature type="compositionally biased region" description="Acidic residues" evidence="5">
    <location>
        <begin position="147"/>
        <end position="170"/>
    </location>
</feature>
<dbReference type="PANTHER" id="PTHR46621:SF1">
    <property type="entry name" value="SNRNA-ACTIVATING PROTEIN COMPLEX SUBUNIT 4"/>
    <property type="match status" value="1"/>
</dbReference>
<evidence type="ECO:0000256" key="5">
    <source>
        <dbReference type="SAM" id="MobiDB-lite"/>
    </source>
</evidence>
<dbReference type="CDD" id="cd00167">
    <property type="entry name" value="SANT"/>
    <property type="match status" value="2"/>
</dbReference>
<evidence type="ECO:0000256" key="2">
    <source>
        <dbReference type="ARBA" id="ARBA00023125"/>
    </source>
</evidence>
<dbReference type="GO" id="GO:0004806">
    <property type="term" value="F:triacylglycerol lipase activity"/>
    <property type="evidence" value="ECO:0007669"/>
    <property type="project" value="UniProtKB-EC"/>
</dbReference>
<dbReference type="FunFam" id="1.10.10.60:FF:000016">
    <property type="entry name" value="Transcriptional activator Myb isoform A"/>
    <property type="match status" value="1"/>
</dbReference>
<feature type="region of interest" description="Disordered" evidence="5">
    <location>
        <begin position="1"/>
        <end position="24"/>
    </location>
</feature>
<gene>
    <name evidence="8" type="ORF">IMG5_003370</name>
</gene>
<feature type="non-terminal residue" evidence="8">
    <location>
        <position position="1"/>
    </location>
</feature>
<dbReference type="EC" id="3.1.1.3" evidence="8"/>
<keyword evidence="1" id="KW-0805">Transcription regulation</keyword>
<proteinExistence type="predicted"/>